<feature type="transmembrane region" description="Helical" evidence="1">
    <location>
        <begin position="12"/>
        <end position="33"/>
    </location>
</feature>
<gene>
    <name evidence="2" type="ORF">SAMN04488096_109133</name>
</gene>
<organism evidence="2 3">
    <name type="scientific">Mesonia phycicola</name>
    <dbReference type="NCBI Taxonomy" id="579105"/>
    <lineage>
        <taxon>Bacteria</taxon>
        <taxon>Pseudomonadati</taxon>
        <taxon>Bacteroidota</taxon>
        <taxon>Flavobacteriia</taxon>
        <taxon>Flavobacteriales</taxon>
        <taxon>Flavobacteriaceae</taxon>
        <taxon>Mesonia</taxon>
    </lineage>
</organism>
<dbReference type="RefSeq" id="WP_073153192.1">
    <property type="nucleotide sequence ID" value="NZ_FQYY01000009.1"/>
</dbReference>
<feature type="transmembrane region" description="Helical" evidence="1">
    <location>
        <begin position="203"/>
        <end position="218"/>
    </location>
</feature>
<evidence type="ECO:0000313" key="2">
    <source>
        <dbReference type="EMBL" id="SHJ17368.1"/>
    </source>
</evidence>
<feature type="transmembrane region" description="Helical" evidence="1">
    <location>
        <begin position="39"/>
        <end position="61"/>
    </location>
</feature>
<evidence type="ECO:0000313" key="3">
    <source>
        <dbReference type="Proteomes" id="UP000184225"/>
    </source>
</evidence>
<feature type="transmembrane region" description="Helical" evidence="1">
    <location>
        <begin position="153"/>
        <end position="174"/>
    </location>
</feature>
<name>A0A1M6H586_9FLAO</name>
<dbReference type="Proteomes" id="UP000184225">
    <property type="component" value="Unassembled WGS sequence"/>
</dbReference>
<keyword evidence="3" id="KW-1185">Reference proteome</keyword>
<evidence type="ECO:0008006" key="4">
    <source>
        <dbReference type="Google" id="ProtNLM"/>
    </source>
</evidence>
<reference evidence="2 3" key="1">
    <citation type="submission" date="2016-11" db="EMBL/GenBank/DDBJ databases">
        <authorList>
            <person name="Jaros S."/>
            <person name="Januszkiewicz K."/>
            <person name="Wedrychowicz H."/>
        </authorList>
    </citation>
    <scope>NUCLEOTIDE SEQUENCE [LARGE SCALE GENOMIC DNA]</scope>
    <source>
        <strain evidence="2 3">DSM 21425</strain>
    </source>
</reference>
<keyword evidence="1" id="KW-0472">Membrane</keyword>
<feature type="transmembrane region" description="Helical" evidence="1">
    <location>
        <begin position="249"/>
        <end position="268"/>
    </location>
</feature>
<evidence type="ECO:0000256" key="1">
    <source>
        <dbReference type="SAM" id="Phobius"/>
    </source>
</evidence>
<dbReference type="AlphaFoldDB" id="A0A1M6H586"/>
<feature type="transmembrane region" description="Helical" evidence="1">
    <location>
        <begin position="98"/>
        <end position="117"/>
    </location>
</feature>
<dbReference type="STRING" id="579105.SAMN04488096_109133"/>
<feature type="transmembrane region" description="Helical" evidence="1">
    <location>
        <begin position="73"/>
        <end position="92"/>
    </location>
</feature>
<sequence length="272" mass="31252">MRVFTNLLKFYLDSSIHVALAVCALTLTTGFFLEADITPILIGFIFFSTITGYNFVKYAGIARLHHISLTKHLRAIQLFSLLCFIALVYFTIHQKITVLIITALLGLFTTLYAIPFLPNHKNLRSLKSIKVFIIALVWAGTTVWLPLKNWEMLFSWGVIFHFIQIFVFVLAVMIPFEIRDLNYDHVELGTIPQLIGENNTKKIGYFLLVLFMLLGLFLNSSATVVMPTLFITIVLGGFIYYGNKKQSKYYASFWVEAVPIYWLFFLWIGSLF</sequence>
<keyword evidence="1" id="KW-0812">Transmembrane</keyword>
<keyword evidence="1" id="KW-1133">Transmembrane helix</keyword>
<dbReference type="EMBL" id="FQYY01000009">
    <property type="protein sequence ID" value="SHJ17368.1"/>
    <property type="molecule type" value="Genomic_DNA"/>
</dbReference>
<feature type="transmembrane region" description="Helical" evidence="1">
    <location>
        <begin position="129"/>
        <end position="147"/>
    </location>
</feature>
<dbReference type="OrthoDB" id="1467772at2"/>
<proteinExistence type="predicted"/>
<protein>
    <recommendedName>
        <fullName evidence="4">UbiA prenyltransferase family protein</fullName>
    </recommendedName>
</protein>
<accession>A0A1M6H586</accession>
<feature type="transmembrane region" description="Helical" evidence="1">
    <location>
        <begin position="224"/>
        <end position="242"/>
    </location>
</feature>